<gene>
    <name evidence="1" type="ORF">Pla52n_47980</name>
</gene>
<evidence type="ECO:0000313" key="1">
    <source>
        <dbReference type="EMBL" id="TWT98287.1"/>
    </source>
</evidence>
<dbReference type="EMBL" id="SJPN01000006">
    <property type="protein sequence ID" value="TWT98287.1"/>
    <property type="molecule type" value="Genomic_DNA"/>
</dbReference>
<proteinExistence type="predicted"/>
<keyword evidence="2" id="KW-1185">Reference proteome</keyword>
<organism evidence="1 2">
    <name type="scientific">Stieleria varia</name>
    <dbReference type="NCBI Taxonomy" id="2528005"/>
    <lineage>
        <taxon>Bacteria</taxon>
        <taxon>Pseudomonadati</taxon>
        <taxon>Planctomycetota</taxon>
        <taxon>Planctomycetia</taxon>
        <taxon>Pirellulales</taxon>
        <taxon>Pirellulaceae</taxon>
        <taxon>Stieleria</taxon>
    </lineage>
</organism>
<evidence type="ECO:0000313" key="2">
    <source>
        <dbReference type="Proteomes" id="UP000320176"/>
    </source>
</evidence>
<comment type="caution">
    <text evidence="1">The sequence shown here is derived from an EMBL/GenBank/DDBJ whole genome shotgun (WGS) entry which is preliminary data.</text>
</comment>
<protein>
    <recommendedName>
        <fullName evidence="3">Transposase</fullName>
    </recommendedName>
</protein>
<dbReference type="RefSeq" id="WP_146521905.1">
    <property type="nucleotide sequence ID" value="NZ_SJPN01000006.1"/>
</dbReference>
<dbReference type="Proteomes" id="UP000320176">
    <property type="component" value="Unassembled WGS sequence"/>
</dbReference>
<dbReference type="AlphaFoldDB" id="A0A5C6AFT3"/>
<accession>A0A5C6AFT3</accession>
<evidence type="ECO:0008006" key="3">
    <source>
        <dbReference type="Google" id="ProtNLM"/>
    </source>
</evidence>
<reference evidence="1 2" key="1">
    <citation type="submission" date="2019-02" db="EMBL/GenBank/DDBJ databases">
        <title>Deep-cultivation of Planctomycetes and their phenomic and genomic characterization uncovers novel biology.</title>
        <authorList>
            <person name="Wiegand S."/>
            <person name="Jogler M."/>
            <person name="Boedeker C."/>
            <person name="Pinto D."/>
            <person name="Vollmers J."/>
            <person name="Rivas-Marin E."/>
            <person name="Kohn T."/>
            <person name="Peeters S.H."/>
            <person name="Heuer A."/>
            <person name="Rast P."/>
            <person name="Oberbeckmann S."/>
            <person name="Bunk B."/>
            <person name="Jeske O."/>
            <person name="Meyerdierks A."/>
            <person name="Storesund J.E."/>
            <person name="Kallscheuer N."/>
            <person name="Luecker S."/>
            <person name="Lage O.M."/>
            <person name="Pohl T."/>
            <person name="Merkel B.J."/>
            <person name="Hornburger P."/>
            <person name="Mueller R.-W."/>
            <person name="Bruemmer F."/>
            <person name="Labrenz M."/>
            <person name="Spormann A.M."/>
            <person name="Op Den Camp H."/>
            <person name="Overmann J."/>
            <person name="Amann R."/>
            <person name="Jetten M.S.M."/>
            <person name="Mascher T."/>
            <person name="Medema M.H."/>
            <person name="Devos D.P."/>
            <person name="Kaster A.-K."/>
            <person name="Ovreas L."/>
            <person name="Rohde M."/>
            <person name="Galperin M.Y."/>
            <person name="Jogler C."/>
        </authorList>
    </citation>
    <scope>NUCLEOTIDE SEQUENCE [LARGE SCALE GENOMIC DNA]</scope>
    <source>
        <strain evidence="1 2">Pla52n</strain>
    </source>
</reference>
<sequence length="362" mass="40157">MLGLVENVSPAMLDWIGKTHAAAGMSQQATLALIKQNSGVSMGVKRLRACTVALAAAMEPIRQTHQVDALIEMLRIAGESSGSRKPVLAVGRDGITLRHRLGFFEVATAATLSVYDRAGKRLGTIYLAYPPELGQTTMDSMLTELLIELFTSWSGPLPRLAYVTDSGSNETNYFRRVLRPMKHPITGAKLDWTRVADFYHVSERVWAMAGALFPKSQERQSVAWARRMLKDLKRPSGASRVLHSAASLRSRRKLGKTRLANFQKAYRYIQERTSYLKYHDYKRNHLPIGSGVTEAACKTVFTQRLKLSGMRWSHSGAGQILTLRTILLSGTWEATYGATLLKNVATIRTYAPTTSMNPQIAA</sequence>
<dbReference type="OrthoDB" id="231509at2"/>
<name>A0A5C6AFT3_9BACT</name>